<dbReference type="InterPro" id="IPR001680">
    <property type="entry name" value="WD40_rpt"/>
</dbReference>
<protein>
    <recommendedName>
        <fullName evidence="2">Novel STAND NTPase 1 domain-containing protein</fullName>
    </recommendedName>
</protein>
<dbReference type="PROSITE" id="PS50082">
    <property type="entry name" value="WD_REPEATS_2"/>
    <property type="match status" value="3"/>
</dbReference>
<dbReference type="SUPFAM" id="SSF50960">
    <property type="entry name" value="TolB, C-terminal domain"/>
    <property type="match status" value="1"/>
</dbReference>
<keyword evidence="4" id="KW-1185">Reference proteome</keyword>
<evidence type="ECO:0000259" key="2">
    <source>
        <dbReference type="Pfam" id="PF20703"/>
    </source>
</evidence>
<dbReference type="InterPro" id="IPR049052">
    <property type="entry name" value="nSTAND1"/>
</dbReference>
<dbReference type="InterPro" id="IPR036322">
    <property type="entry name" value="WD40_repeat_dom_sf"/>
</dbReference>
<dbReference type="RefSeq" id="WP_067525666.1">
    <property type="nucleotide sequence ID" value="NZ_JABELX010000015.1"/>
</dbReference>
<feature type="repeat" description="WD" evidence="1">
    <location>
        <begin position="714"/>
        <end position="737"/>
    </location>
</feature>
<dbReference type="InterPro" id="IPR027417">
    <property type="entry name" value="P-loop_NTPase"/>
</dbReference>
<keyword evidence="1" id="KW-0853">WD repeat</keyword>
<dbReference type="PROSITE" id="PS50294">
    <property type="entry name" value="WD_REPEATS_REGION"/>
    <property type="match status" value="1"/>
</dbReference>
<feature type="repeat" description="WD" evidence="1">
    <location>
        <begin position="659"/>
        <end position="700"/>
    </location>
</feature>
<dbReference type="SUPFAM" id="SSF82171">
    <property type="entry name" value="DPP6 N-terminal domain-like"/>
    <property type="match status" value="1"/>
</dbReference>
<dbReference type="SMART" id="SM00320">
    <property type="entry name" value="WD40"/>
    <property type="match status" value="8"/>
</dbReference>
<sequence length="1311" mass="140695">MSSKSEEASRSAAPRVVFAERFGQLHTAAGAPKLTRLAEHARTRFPEGSRPRGVSMQRISDWRAGRNVPAKWDSFLPVLLTLIDAARERAEPVPAELLDVRQWRRLWTSCTAERPALPISVGCPYPGLTQYGQADAELFSGRERATAELTELVGAATGIIALVGASGAGKSSLLQAGLIPASTADREVRVISPGRTTAQELLDIEWKSRRPRLLIVDQFEELFTAHPEDWVHEAYVTALESLTTPEQSVPTTVVIAIRADFYARCMEHPVLLAALRDRSYLLGPMGREELGRAITRPAEISGLTLETGLEELVVSELCEMHGADHHGYDPGLLPLLSHVMAATWERREGRKLTVAGYRRAGGVSGSVAATAEQAWTALSEPERVVARRMLLALVNVGRDSKDTRRTVRRTELPDIATDSADAALEILARSRLITLAADSVYLTHEIVLDAWPRLRAWIDEDRIGYVERQRLDIDAADWAAAERDPSRLYPGPRLDIARAHAAGGAVSSVTREFLSAAAAAHTGKQRRTRALRIAAAVAVVILLALSSIAFVQNKLVLQRETDKLIASLLSEADTLVDTNPSLSAQLVLAADRIRPHDPGIESRVLRSQTLPLATPLRGHSNTVNEVAFATGGEVLASASSDRTVRLWSVRDEPRELAKLPEVQTSVTSVAFRVDGEILAVATDSGSIRLWNVSDPARPRTLGQGLTNGSGALRVAFHPDGRTLAVGSTDHTVTLWNIADPTAPVRARVLSTPAPVRSLAFSPKGNRLVTASNPIDAPSSYEQFSQPSGGSHVLVWPLDGAGAPVAIPTANPAHRVDAVAFAPDGATVAIGQGGPLIDIALWAEASVRLWSITDTEPRPLSESVRVDSRSGVWSLAFSPDGHTLAIGGDDGARLWNVTDPTRPAELGAPLRSGATSCPDPAAACLNGSRSVAFAPDGRRLATGDATGFVQLWSPAPAFVGGLTQDLIPAYVDDAGQRMVTGWDSGELQLWDLANPFEPRRIAAMASGSGSISPDGMLLMAVPQGRQSPVRILDISDPAHPRVLSEFPGATAARFSANKTLLTLSGQFDGTPSDRPKAQFWDIADPERPRLLGTPITESIFTDGTLGMLANYDGSLIFSIGREPNAAGTLENVAKLWNVSDPARARLIGRTVGAPDAPFYSGFLPQDQRTLITVSRAAIELWDVEDPNRWTRLGEVAPADGTLVATADITPDGRRMVTGDSTGGIRLYDVSNRAAPRALGPSLLEPGIMTGGVFATLVPARDLVLGAGLHGQLVVLDLNPAPAVERVCRMTRTVLTPEVWQRYIPERTFEPPC</sequence>
<dbReference type="EMBL" id="JABELX010000015">
    <property type="protein sequence ID" value="NNH74671.1"/>
    <property type="molecule type" value="Genomic_DNA"/>
</dbReference>
<dbReference type="Pfam" id="PF00400">
    <property type="entry name" value="WD40"/>
    <property type="match status" value="5"/>
</dbReference>
<reference evidence="3 4" key="1">
    <citation type="submission" date="2020-05" db="EMBL/GenBank/DDBJ databases">
        <title>MicrobeNet Type strains.</title>
        <authorList>
            <person name="Nicholson A.C."/>
        </authorList>
    </citation>
    <scope>NUCLEOTIDE SEQUENCE [LARGE SCALE GENOMIC DNA]</scope>
    <source>
        <strain evidence="3 4">JCM 3224</strain>
    </source>
</reference>
<evidence type="ECO:0000313" key="3">
    <source>
        <dbReference type="EMBL" id="NNH74671.1"/>
    </source>
</evidence>
<evidence type="ECO:0000313" key="4">
    <source>
        <dbReference type="Proteomes" id="UP000586827"/>
    </source>
</evidence>
<dbReference type="Proteomes" id="UP000586827">
    <property type="component" value="Unassembled WGS sequence"/>
</dbReference>
<dbReference type="InterPro" id="IPR015943">
    <property type="entry name" value="WD40/YVTN_repeat-like_dom_sf"/>
</dbReference>
<feature type="domain" description="Novel STAND NTPase 1" evidence="2">
    <location>
        <begin position="124"/>
        <end position="485"/>
    </location>
</feature>
<dbReference type="SUPFAM" id="SSF50978">
    <property type="entry name" value="WD40 repeat-like"/>
    <property type="match status" value="1"/>
</dbReference>
<gene>
    <name evidence="3" type="ORF">HLB23_33295</name>
</gene>
<comment type="caution">
    <text evidence="3">The sequence shown here is derived from an EMBL/GenBank/DDBJ whole genome shotgun (WGS) entry which is preliminary data.</text>
</comment>
<dbReference type="SUPFAM" id="SSF52540">
    <property type="entry name" value="P-loop containing nucleoside triphosphate hydrolases"/>
    <property type="match status" value="1"/>
</dbReference>
<dbReference type="PANTHER" id="PTHR19879">
    <property type="entry name" value="TRANSCRIPTION INITIATION FACTOR TFIID"/>
    <property type="match status" value="1"/>
</dbReference>
<proteinExistence type="predicted"/>
<accession>A0A849CJK4</accession>
<organism evidence="3 4">
    <name type="scientific">Nocardia uniformis</name>
    <dbReference type="NCBI Taxonomy" id="53432"/>
    <lineage>
        <taxon>Bacteria</taxon>
        <taxon>Bacillati</taxon>
        <taxon>Actinomycetota</taxon>
        <taxon>Actinomycetes</taxon>
        <taxon>Mycobacteriales</taxon>
        <taxon>Nocardiaceae</taxon>
        <taxon>Nocardia</taxon>
    </lineage>
</organism>
<name>A0A849CJK4_9NOCA</name>
<dbReference type="Gene3D" id="2.130.10.10">
    <property type="entry name" value="YVTN repeat-like/Quinoprotein amine dehydrogenase"/>
    <property type="match status" value="5"/>
</dbReference>
<dbReference type="Pfam" id="PF20703">
    <property type="entry name" value="nSTAND1"/>
    <property type="match status" value="1"/>
</dbReference>
<evidence type="ECO:0000256" key="1">
    <source>
        <dbReference type="PROSITE-ProRule" id="PRU00221"/>
    </source>
</evidence>
<dbReference type="PANTHER" id="PTHR19879:SF9">
    <property type="entry name" value="TRANSCRIPTION INITIATION FACTOR TFIID SUBUNIT 5"/>
    <property type="match status" value="1"/>
</dbReference>
<feature type="repeat" description="WD" evidence="1">
    <location>
        <begin position="616"/>
        <end position="657"/>
    </location>
</feature>